<dbReference type="Pfam" id="PF00392">
    <property type="entry name" value="GntR"/>
    <property type="match status" value="1"/>
</dbReference>
<dbReference type="GO" id="GO:0003677">
    <property type="term" value="F:DNA binding"/>
    <property type="evidence" value="ECO:0007669"/>
    <property type="project" value="UniProtKB-KW"/>
</dbReference>
<dbReference type="GO" id="GO:0003700">
    <property type="term" value="F:DNA-binding transcription factor activity"/>
    <property type="evidence" value="ECO:0007669"/>
    <property type="project" value="InterPro"/>
</dbReference>
<dbReference type="InterPro" id="IPR015424">
    <property type="entry name" value="PyrdxlP-dep_Trfase"/>
</dbReference>
<protein>
    <submittedName>
        <fullName evidence="7">HTH-type transcriptional regulatory protein GabR</fullName>
    </submittedName>
</protein>
<dbReference type="CDD" id="cd00609">
    <property type="entry name" value="AAT_like"/>
    <property type="match status" value="1"/>
</dbReference>
<dbReference type="GO" id="GO:0030170">
    <property type="term" value="F:pyridoxal phosphate binding"/>
    <property type="evidence" value="ECO:0007669"/>
    <property type="project" value="InterPro"/>
</dbReference>
<reference evidence="7 8" key="1">
    <citation type="submission" date="2017-08" db="EMBL/GenBank/DDBJ databases">
        <title>Complete genome sequence of Gluconacetobacter saccharivorans CV1 isolated from Fermented Vinegar.</title>
        <authorList>
            <person name="Kim S.-Y."/>
        </authorList>
    </citation>
    <scope>NUCLEOTIDE SEQUENCE [LARGE SCALE GENOMIC DNA]</scope>
    <source>
        <strain evidence="7 8">CV1</strain>
    </source>
</reference>
<dbReference type="PANTHER" id="PTHR46577:SF1">
    <property type="entry name" value="HTH-TYPE TRANSCRIPTIONAL REGULATORY PROTEIN GABR"/>
    <property type="match status" value="1"/>
</dbReference>
<accession>A0A347WES3</accession>
<evidence type="ECO:0000256" key="4">
    <source>
        <dbReference type="ARBA" id="ARBA00023125"/>
    </source>
</evidence>
<dbReference type="InterPro" id="IPR000524">
    <property type="entry name" value="Tscrpt_reg_HTH_GntR"/>
</dbReference>
<gene>
    <name evidence="7" type="primary">gabR_2</name>
    <name evidence="7" type="ORF">CD178_02619</name>
</gene>
<organism evidence="7 8">
    <name type="scientific">Komagataeibacter saccharivorans</name>
    <dbReference type="NCBI Taxonomy" id="265959"/>
    <lineage>
        <taxon>Bacteria</taxon>
        <taxon>Pseudomonadati</taxon>
        <taxon>Pseudomonadota</taxon>
        <taxon>Alphaproteobacteria</taxon>
        <taxon>Acetobacterales</taxon>
        <taxon>Acetobacteraceae</taxon>
        <taxon>Komagataeibacter</taxon>
    </lineage>
</organism>
<keyword evidence="4" id="KW-0238">DNA-binding</keyword>
<name>A0A347WES3_9PROT</name>
<evidence type="ECO:0000313" key="8">
    <source>
        <dbReference type="Proteomes" id="UP000264120"/>
    </source>
</evidence>
<dbReference type="InterPro" id="IPR015421">
    <property type="entry name" value="PyrdxlP-dep_Trfase_major"/>
</dbReference>
<dbReference type="SMART" id="SM00345">
    <property type="entry name" value="HTH_GNTR"/>
    <property type="match status" value="1"/>
</dbReference>
<keyword evidence="8" id="KW-1185">Reference proteome</keyword>
<dbReference type="InterPro" id="IPR036390">
    <property type="entry name" value="WH_DNA-bd_sf"/>
</dbReference>
<dbReference type="InterPro" id="IPR004839">
    <property type="entry name" value="Aminotransferase_I/II_large"/>
</dbReference>
<evidence type="ECO:0000256" key="1">
    <source>
        <dbReference type="ARBA" id="ARBA00005384"/>
    </source>
</evidence>
<evidence type="ECO:0000256" key="5">
    <source>
        <dbReference type="ARBA" id="ARBA00023163"/>
    </source>
</evidence>
<keyword evidence="5" id="KW-0804">Transcription</keyword>
<dbReference type="InterPro" id="IPR036388">
    <property type="entry name" value="WH-like_DNA-bd_sf"/>
</dbReference>
<evidence type="ECO:0000256" key="3">
    <source>
        <dbReference type="ARBA" id="ARBA00023015"/>
    </source>
</evidence>
<evidence type="ECO:0000259" key="6">
    <source>
        <dbReference type="PROSITE" id="PS50949"/>
    </source>
</evidence>
<dbReference type="KEGG" id="ksc:CD178_02619"/>
<dbReference type="SUPFAM" id="SSF53383">
    <property type="entry name" value="PLP-dependent transferases"/>
    <property type="match status" value="1"/>
</dbReference>
<dbReference type="CDD" id="cd07377">
    <property type="entry name" value="WHTH_GntR"/>
    <property type="match status" value="1"/>
</dbReference>
<keyword evidence="3" id="KW-0805">Transcription regulation</keyword>
<evidence type="ECO:0000256" key="2">
    <source>
        <dbReference type="ARBA" id="ARBA00022898"/>
    </source>
</evidence>
<dbReference type="PROSITE" id="PS50949">
    <property type="entry name" value="HTH_GNTR"/>
    <property type="match status" value="1"/>
</dbReference>
<dbReference type="PANTHER" id="PTHR46577">
    <property type="entry name" value="HTH-TYPE TRANSCRIPTIONAL REGULATORY PROTEIN GABR"/>
    <property type="match status" value="1"/>
</dbReference>
<dbReference type="Pfam" id="PF00155">
    <property type="entry name" value="Aminotran_1_2"/>
    <property type="match status" value="1"/>
</dbReference>
<dbReference type="EMBL" id="CP023036">
    <property type="protein sequence ID" value="AXY23366.1"/>
    <property type="molecule type" value="Genomic_DNA"/>
</dbReference>
<feature type="domain" description="HTH gntR-type" evidence="6">
    <location>
        <begin position="14"/>
        <end position="82"/>
    </location>
</feature>
<dbReference type="Gene3D" id="3.40.640.10">
    <property type="entry name" value="Type I PLP-dependent aspartate aminotransferase-like (Major domain)"/>
    <property type="match status" value="1"/>
</dbReference>
<comment type="similarity">
    <text evidence="1">In the C-terminal section; belongs to the class-I pyridoxal-phosphate-dependent aminotransferase family.</text>
</comment>
<dbReference type="AlphaFoldDB" id="A0A347WES3"/>
<dbReference type="Proteomes" id="UP000264120">
    <property type="component" value="Chromosome"/>
</dbReference>
<dbReference type="Gene3D" id="1.10.10.10">
    <property type="entry name" value="Winged helix-like DNA-binding domain superfamily/Winged helix DNA-binding domain"/>
    <property type="match status" value="1"/>
</dbReference>
<dbReference type="InterPro" id="IPR051446">
    <property type="entry name" value="HTH_trans_reg/aminotransferase"/>
</dbReference>
<sequence length="472" mass="50105">MLAERITLVPQGRVPLAEQIYRQIRDLARHGRLPSGMALPSSRALAGQLGVSRNTVSAAYDLLRAEDLVITRPGAVAVLNIPATFALTDRRVQTVGRPVSLAPAGHALSAPLPATVEGARLRPGRPDPRLFPRDAWARALRRAGRTLSGDALLYGDSHGLAALRRVLARTLAETRGLHVDPEHLLILPTVRAGLGLLARCLCADGDSVWLEEPGYPGAMQAFGTLRRVALPVDGNGADVSAMPQGAPRLIYVTPSHQYPTGTRMSLSRRLALVARARECGALVVEDDYDSEFLWSGRPVPALGALAEAGEVATLGTVAKSLLPGLRLAWLAAPPHLAPALIRAQTSLGLMANVHAQAALADFMDGGQYRRHLERISRIYRNRGEALRGALLAHCGNHVAIPPLIGGLHMAVRFAPGVDDVAVSTALGQAGFGVPPLSQFYQGRGSPGLVVAFAQADEATTREFATRLAQLLA</sequence>
<dbReference type="PRINTS" id="PR00035">
    <property type="entry name" value="HTHGNTR"/>
</dbReference>
<dbReference type="SUPFAM" id="SSF46785">
    <property type="entry name" value="Winged helix' DNA-binding domain"/>
    <property type="match status" value="1"/>
</dbReference>
<proteinExistence type="inferred from homology"/>
<keyword evidence="2" id="KW-0663">Pyridoxal phosphate</keyword>
<evidence type="ECO:0000313" key="7">
    <source>
        <dbReference type="EMBL" id="AXY23366.1"/>
    </source>
</evidence>